<keyword evidence="3" id="KW-0560">Oxidoreductase</keyword>
<dbReference type="RefSeq" id="WP_281843888.1">
    <property type="nucleotide sequence ID" value="NZ_BROH01000016.1"/>
</dbReference>
<gene>
    <name evidence="5" type="ORF">STA1M1_38400</name>
</gene>
<keyword evidence="6" id="KW-1185">Reference proteome</keyword>
<protein>
    <recommendedName>
        <fullName evidence="4">Acyl-CoA dehydrogenase/oxidase C-terminal domain-containing protein</fullName>
    </recommendedName>
</protein>
<dbReference type="InterPro" id="IPR009075">
    <property type="entry name" value="AcylCo_DH/oxidase_C"/>
</dbReference>
<dbReference type="InterPro" id="IPR036250">
    <property type="entry name" value="AcylCo_DH-like_C"/>
</dbReference>
<evidence type="ECO:0000313" key="6">
    <source>
        <dbReference type="Proteomes" id="UP001144205"/>
    </source>
</evidence>
<dbReference type="Pfam" id="PF00441">
    <property type="entry name" value="Acyl-CoA_dh_1"/>
    <property type="match status" value="1"/>
</dbReference>
<feature type="domain" description="Acyl-CoA dehydrogenase/oxidase C-terminal" evidence="4">
    <location>
        <begin position="172"/>
        <end position="289"/>
    </location>
</feature>
<sequence>MRFEANEDQTTFLSVLDQMMASDAALWRHSPDWRRYDLAPELDGMLEENGFYEAIAEETLGAIAAVALIDRAARLPVTLEVAASSMLHAAHAPDLPRPVAVIDGPLDRATRFLPVAKSVIHIADGGVRAALLPEGAVTPTESIFAYPMGVLSGAALDWQALPVSPEAARDQWRIAIAAEITGALQGALDAVRAHVVDRRQFGRPLGSFQSMQHRLAEDVAAIEGGYWLVMRAAEDFDPVAVAAALGYVQDAATAIVYDFHQFMGAMGITLEHPLHRWSYRLRLLKSALGGASGNLGLLAERRWGAA</sequence>
<dbReference type="EMBL" id="BROH01000016">
    <property type="protein sequence ID" value="GKY89971.1"/>
    <property type="molecule type" value="Genomic_DNA"/>
</dbReference>
<proteinExistence type="predicted"/>
<evidence type="ECO:0000313" key="5">
    <source>
        <dbReference type="EMBL" id="GKY89971.1"/>
    </source>
</evidence>
<keyword evidence="2" id="KW-0274">FAD</keyword>
<evidence type="ECO:0000256" key="2">
    <source>
        <dbReference type="ARBA" id="ARBA00022827"/>
    </source>
</evidence>
<reference evidence="5" key="1">
    <citation type="journal article" date="2023" name="Int. J. Syst. Evol. Microbiol.">
        <title>Sinisalibacter aestuarii sp. nov., isolated from estuarine sediment of the Arakawa River.</title>
        <authorList>
            <person name="Arafat S.T."/>
            <person name="Hirano S."/>
            <person name="Sato A."/>
            <person name="Takeuchi K."/>
            <person name="Yasuda T."/>
            <person name="Terahara T."/>
            <person name="Hamada M."/>
            <person name="Kobayashi T."/>
        </authorList>
    </citation>
    <scope>NUCLEOTIDE SEQUENCE</scope>
    <source>
        <strain evidence="5">B-399</strain>
    </source>
</reference>
<dbReference type="Proteomes" id="UP001144205">
    <property type="component" value="Unassembled WGS sequence"/>
</dbReference>
<dbReference type="PANTHER" id="PTHR43884:SF20">
    <property type="entry name" value="ACYL-COA DEHYDROGENASE FADE28"/>
    <property type="match status" value="1"/>
</dbReference>
<evidence type="ECO:0000256" key="1">
    <source>
        <dbReference type="ARBA" id="ARBA00022630"/>
    </source>
</evidence>
<accession>A0ABQ5LYD9</accession>
<evidence type="ECO:0000259" key="4">
    <source>
        <dbReference type="Pfam" id="PF00441"/>
    </source>
</evidence>
<organism evidence="5 6">
    <name type="scientific">Sinisalibacter aestuarii</name>
    <dbReference type="NCBI Taxonomy" id="2949426"/>
    <lineage>
        <taxon>Bacteria</taxon>
        <taxon>Pseudomonadati</taxon>
        <taxon>Pseudomonadota</taxon>
        <taxon>Alphaproteobacteria</taxon>
        <taxon>Rhodobacterales</taxon>
        <taxon>Roseobacteraceae</taxon>
        <taxon>Sinisalibacter</taxon>
    </lineage>
</organism>
<evidence type="ECO:0000256" key="3">
    <source>
        <dbReference type="ARBA" id="ARBA00023002"/>
    </source>
</evidence>
<keyword evidence="1" id="KW-0285">Flavoprotein</keyword>
<dbReference type="SUPFAM" id="SSF47203">
    <property type="entry name" value="Acyl-CoA dehydrogenase C-terminal domain-like"/>
    <property type="match status" value="1"/>
</dbReference>
<dbReference type="PANTHER" id="PTHR43884">
    <property type="entry name" value="ACYL-COA DEHYDROGENASE"/>
    <property type="match status" value="1"/>
</dbReference>
<dbReference type="Gene3D" id="1.20.140.10">
    <property type="entry name" value="Butyryl-CoA Dehydrogenase, subunit A, domain 3"/>
    <property type="match status" value="1"/>
</dbReference>
<name>A0ABQ5LYD9_9RHOB</name>
<comment type="caution">
    <text evidence="5">The sequence shown here is derived from an EMBL/GenBank/DDBJ whole genome shotgun (WGS) entry which is preliminary data.</text>
</comment>